<feature type="region of interest" description="Disordered" evidence="1">
    <location>
        <begin position="56"/>
        <end position="143"/>
    </location>
</feature>
<gene>
    <name evidence="3" type="ORF">GCM10022281_19310</name>
</gene>
<organism evidence="3 4">
    <name type="scientific">Sphingomonas rosea</name>
    <dbReference type="NCBI Taxonomy" id="335605"/>
    <lineage>
        <taxon>Bacteria</taxon>
        <taxon>Pseudomonadati</taxon>
        <taxon>Pseudomonadota</taxon>
        <taxon>Alphaproteobacteria</taxon>
        <taxon>Sphingomonadales</taxon>
        <taxon>Sphingomonadaceae</taxon>
        <taxon>Sphingomonas</taxon>
    </lineage>
</organism>
<feature type="region of interest" description="Disordered" evidence="1">
    <location>
        <begin position="1"/>
        <end position="32"/>
    </location>
</feature>
<comment type="caution">
    <text evidence="3">The sequence shown here is derived from an EMBL/GenBank/DDBJ whole genome shotgun (WGS) entry which is preliminary data.</text>
</comment>
<name>A0ABP7U9T9_9SPHN</name>
<reference evidence="4" key="1">
    <citation type="journal article" date="2019" name="Int. J. Syst. Evol. Microbiol.">
        <title>The Global Catalogue of Microorganisms (GCM) 10K type strain sequencing project: providing services to taxonomists for standard genome sequencing and annotation.</title>
        <authorList>
            <consortium name="The Broad Institute Genomics Platform"/>
            <consortium name="The Broad Institute Genome Sequencing Center for Infectious Disease"/>
            <person name="Wu L."/>
            <person name="Ma J."/>
        </authorList>
    </citation>
    <scope>NUCLEOTIDE SEQUENCE [LARGE SCALE GENOMIC DNA]</scope>
    <source>
        <strain evidence="4">JCM 17564</strain>
    </source>
</reference>
<evidence type="ECO:0000313" key="4">
    <source>
        <dbReference type="Proteomes" id="UP001424459"/>
    </source>
</evidence>
<sequence length="143" mass="14304">MATTKQQTTRKSRGTAQTRKRDRIVEGVKSRPLTAAAVATLAGAAGAAAYFLTRSKDDRPLMKWGQDADDTGTGAASPSARQADKLANSDTSTSASAAGGTRATAPSGGAKATASSTPVGSKAAGLDETVKDQTKVGSVAYGA</sequence>
<dbReference type="RefSeq" id="WP_344696870.1">
    <property type="nucleotide sequence ID" value="NZ_BAABBR010000001.1"/>
</dbReference>
<feature type="transmembrane region" description="Helical" evidence="2">
    <location>
        <begin position="33"/>
        <end position="53"/>
    </location>
</feature>
<proteinExistence type="predicted"/>
<accession>A0ABP7U9T9</accession>
<dbReference type="Proteomes" id="UP001424459">
    <property type="component" value="Unassembled WGS sequence"/>
</dbReference>
<keyword evidence="4" id="KW-1185">Reference proteome</keyword>
<protein>
    <recommendedName>
        <fullName evidence="5">YtxH domain-containing protein</fullName>
    </recommendedName>
</protein>
<evidence type="ECO:0008006" key="5">
    <source>
        <dbReference type="Google" id="ProtNLM"/>
    </source>
</evidence>
<feature type="compositionally biased region" description="Basic residues" evidence="1">
    <location>
        <begin position="8"/>
        <end position="22"/>
    </location>
</feature>
<evidence type="ECO:0000256" key="2">
    <source>
        <dbReference type="SAM" id="Phobius"/>
    </source>
</evidence>
<keyword evidence="2" id="KW-0812">Transmembrane</keyword>
<evidence type="ECO:0000256" key="1">
    <source>
        <dbReference type="SAM" id="MobiDB-lite"/>
    </source>
</evidence>
<evidence type="ECO:0000313" key="3">
    <source>
        <dbReference type="EMBL" id="GAA4038617.1"/>
    </source>
</evidence>
<keyword evidence="2" id="KW-0472">Membrane</keyword>
<dbReference type="EMBL" id="BAABBR010000001">
    <property type="protein sequence ID" value="GAA4038617.1"/>
    <property type="molecule type" value="Genomic_DNA"/>
</dbReference>
<keyword evidence="2" id="KW-1133">Transmembrane helix</keyword>
<feature type="compositionally biased region" description="Low complexity" evidence="1">
    <location>
        <begin position="91"/>
        <end position="110"/>
    </location>
</feature>